<protein>
    <submittedName>
        <fullName evidence="3">ABC-type uncharacterized transport system permease subunit</fullName>
    </submittedName>
</protein>
<dbReference type="InterPro" id="IPR052372">
    <property type="entry name" value="YpjD/HemX"/>
</dbReference>
<evidence type="ECO:0000259" key="2">
    <source>
        <dbReference type="Pfam" id="PF01578"/>
    </source>
</evidence>
<gene>
    <name evidence="3" type="ORF">EDC56_0744</name>
</gene>
<feature type="transmembrane region" description="Helical" evidence="1">
    <location>
        <begin position="5"/>
        <end position="22"/>
    </location>
</feature>
<accession>A0A3N2E0W6</accession>
<reference evidence="3 4" key="1">
    <citation type="submission" date="2018-11" db="EMBL/GenBank/DDBJ databases">
        <title>Genomic Encyclopedia of Type Strains, Phase IV (KMG-IV): sequencing the most valuable type-strain genomes for metagenomic binning, comparative biology and taxonomic classification.</title>
        <authorList>
            <person name="Goeker M."/>
        </authorList>
    </citation>
    <scope>NUCLEOTIDE SEQUENCE [LARGE SCALE GENOMIC DNA]</scope>
    <source>
        <strain evidence="3 4">DSM 100316</strain>
    </source>
</reference>
<organism evidence="3 4">
    <name type="scientific">Sinobacterium caligoides</name>
    <dbReference type="NCBI Taxonomy" id="933926"/>
    <lineage>
        <taxon>Bacteria</taxon>
        <taxon>Pseudomonadati</taxon>
        <taxon>Pseudomonadota</taxon>
        <taxon>Gammaproteobacteria</taxon>
        <taxon>Cellvibrionales</taxon>
        <taxon>Spongiibacteraceae</taxon>
        <taxon>Sinobacterium</taxon>
    </lineage>
</organism>
<dbReference type="OrthoDB" id="9780793at2"/>
<evidence type="ECO:0000256" key="1">
    <source>
        <dbReference type="SAM" id="Phobius"/>
    </source>
</evidence>
<keyword evidence="1" id="KW-0812">Transmembrane</keyword>
<dbReference type="RefSeq" id="WP_123711145.1">
    <property type="nucleotide sequence ID" value="NZ_RKHR01000003.1"/>
</dbReference>
<feature type="transmembrane region" description="Helical" evidence="1">
    <location>
        <begin position="34"/>
        <end position="54"/>
    </location>
</feature>
<dbReference type="PANTHER" id="PTHR38034">
    <property type="entry name" value="INNER MEMBRANE PROTEIN YPJD"/>
    <property type="match status" value="1"/>
</dbReference>
<feature type="domain" description="Cytochrome c assembly protein" evidence="2">
    <location>
        <begin position="40"/>
        <end position="265"/>
    </location>
</feature>
<feature type="transmembrane region" description="Helical" evidence="1">
    <location>
        <begin position="211"/>
        <end position="228"/>
    </location>
</feature>
<comment type="caution">
    <text evidence="3">The sequence shown here is derived from an EMBL/GenBank/DDBJ whole genome shotgun (WGS) entry which is preliminary data.</text>
</comment>
<dbReference type="Pfam" id="PF01578">
    <property type="entry name" value="Cytochrom_C_asm"/>
    <property type="match status" value="1"/>
</dbReference>
<evidence type="ECO:0000313" key="4">
    <source>
        <dbReference type="Proteomes" id="UP000275394"/>
    </source>
</evidence>
<proteinExistence type="predicted"/>
<name>A0A3N2E0W6_9GAMM</name>
<keyword evidence="4" id="KW-1185">Reference proteome</keyword>
<dbReference type="Proteomes" id="UP000275394">
    <property type="component" value="Unassembled WGS sequence"/>
</dbReference>
<dbReference type="EMBL" id="RKHR01000003">
    <property type="protein sequence ID" value="ROS05215.1"/>
    <property type="molecule type" value="Genomic_DNA"/>
</dbReference>
<dbReference type="GO" id="GO:0005886">
    <property type="term" value="C:plasma membrane"/>
    <property type="evidence" value="ECO:0007669"/>
    <property type="project" value="TreeGrafter"/>
</dbReference>
<feature type="transmembrane region" description="Helical" evidence="1">
    <location>
        <begin position="240"/>
        <end position="262"/>
    </location>
</feature>
<keyword evidence="1" id="KW-1133">Transmembrane helix</keyword>
<sequence length="267" mass="29197">MSLTIISTCAVTLYIACSLYLGGQAWHGVKSPKLGLTAIICGFIALTGHGYVLLHTVYGSWGIDFSVLKVASLTFWFLTLSTLISSLRIPVTNILVPLYLIAGFTLVAAQLLHTEPQPIPNITFGISLHILLSILAYCVFTIAAMQAVTIGIQDKLLKNHKTLGLINTLPPLQTMETLLFDVLWAGQLLLTLALAAGLYSSQNAAEVLTTHKVVFAIIAWLVFSILLWGRHRLGWRGKVAIRWTLVGFLSLMLSYFGSKFVIEVILS</sequence>
<feature type="transmembrane region" description="Helical" evidence="1">
    <location>
        <begin position="66"/>
        <end position="87"/>
    </location>
</feature>
<feature type="transmembrane region" description="Helical" evidence="1">
    <location>
        <begin position="94"/>
        <end position="112"/>
    </location>
</feature>
<feature type="transmembrane region" description="Helical" evidence="1">
    <location>
        <begin position="178"/>
        <end position="199"/>
    </location>
</feature>
<evidence type="ECO:0000313" key="3">
    <source>
        <dbReference type="EMBL" id="ROS05215.1"/>
    </source>
</evidence>
<dbReference type="PANTHER" id="PTHR38034:SF1">
    <property type="entry name" value="INNER MEMBRANE PROTEIN YPJD"/>
    <property type="match status" value="1"/>
</dbReference>
<dbReference type="AlphaFoldDB" id="A0A3N2E0W6"/>
<dbReference type="GO" id="GO:0020037">
    <property type="term" value="F:heme binding"/>
    <property type="evidence" value="ECO:0007669"/>
    <property type="project" value="InterPro"/>
</dbReference>
<feature type="transmembrane region" description="Helical" evidence="1">
    <location>
        <begin position="124"/>
        <end position="152"/>
    </location>
</feature>
<keyword evidence="1" id="KW-0472">Membrane</keyword>
<dbReference type="GO" id="GO:0017004">
    <property type="term" value="P:cytochrome complex assembly"/>
    <property type="evidence" value="ECO:0007669"/>
    <property type="project" value="InterPro"/>
</dbReference>
<dbReference type="InterPro" id="IPR002541">
    <property type="entry name" value="Cyt_c_assembly"/>
</dbReference>